<dbReference type="Gene3D" id="1.20.1440.120">
    <property type="entry name" value="Recombination protein O, C-terminal domain"/>
    <property type="match status" value="1"/>
</dbReference>
<dbReference type="InterPro" id="IPR012340">
    <property type="entry name" value="NA-bd_OB-fold"/>
</dbReference>
<evidence type="ECO:0000256" key="1">
    <source>
        <dbReference type="ARBA" id="ARBA00007452"/>
    </source>
</evidence>
<dbReference type="RefSeq" id="WP_142805104.1">
    <property type="nucleotide sequence ID" value="NZ_JAAAUB010000009.1"/>
</dbReference>
<comment type="similarity">
    <text evidence="1 7">Belongs to the RecO family.</text>
</comment>
<dbReference type="Pfam" id="PF11967">
    <property type="entry name" value="RecO_N"/>
    <property type="match status" value="1"/>
</dbReference>
<dbReference type="InterPro" id="IPR003717">
    <property type="entry name" value="RecO"/>
</dbReference>
<dbReference type="Pfam" id="PF02565">
    <property type="entry name" value="RecO_C"/>
    <property type="match status" value="1"/>
</dbReference>
<dbReference type="InterPro" id="IPR022572">
    <property type="entry name" value="DNA_rep/recomb_RecO_N"/>
</dbReference>
<dbReference type="PANTHER" id="PTHR33991:SF1">
    <property type="entry name" value="DNA REPAIR PROTEIN RECO"/>
    <property type="match status" value="1"/>
</dbReference>
<name>A0ABX1QMJ8_9PROT</name>
<keyword evidence="10" id="KW-1185">Reference proteome</keyword>
<reference evidence="9 10" key="1">
    <citation type="journal article" date="2020" name="Curr. Microbiol.">
        <title>Tepidiphilus baoligensis sp. nov., a Novel Bacterium of the Family Hydrogenophilaceae Isolated from an Oil Reservoir.</title>
        <authorList>
            <person name="Zhang X."/>
            <person name="Wang G."/>
            <person name="Ma X."/>
            <person name="Yu J."/>
            <person name="You J."/>
            <person name="Xue Y."/>
            <person name="Ma Y."/>
        </authorList>
    </citation>
    <scope>NUCLEOTIDE SEQUENCE [LARGE SCALE GENOMIC DNA]</scope>
    <source>
        <strain evidence="9 10">B18-69</strain>
    </source>
</reference>
<feature type="domain" description="DNA replication/recombination mediator RecO N-terminal" evidence="8">
    <location>
        <begin position="10"/>
        <end position="80"/>
    </location>
</feature>
<protein>
    <recommendedName>
        <fullName evidence="2 7">DNA repair protein RecO</fullName>
    </recommendedName>
    <alternativeName>
        <fullName evidence="6 7">Recombination protein O</fullName>
    </alternativeName>
</protein>
<dbReference type="PANTHER" id="PTHR33991">
    <property type="entry name" value="DNA REPAIR PROTEIN RECO"/>
    <property type="match status" value="1"/>
</dbReference>
<dbReference type="NCBIfam" id="TIGR00613">
    <property type="entry name" value="reco"/>
    <property type="match status" value="1"/>
</dbReference>
<evidence type="ECO:0000259" key="8">
    <source>
        <dbReference type="Pfam" id="PF11967"/>
    </source>
</evidence>
<evidence type="ECO:0000313" key="10">
    <source>
        <dbReference type="Proteomes" id="UP000669605"/>
    </source>
</evidence>
<evidence type="ECO:0000256" key="5">
    <source>
        <dbReference type="ARBA" id="ARBA00023204"/>
    </source>
</evidence>
<comment type="caution">
    <text evidence="9">The sequence shown here is derived from an EMBL/GenBank/DDBJ whole genome shotgun (WGS) entry which is preliminary data.</text>
</comment>
<keyword evidence="3 7" id="KW-0227">DNA damage</keyword>
<proteinExistence type="inferred from homology"/>
<evidence type="ECO:0000256" key="2">
    <source>
        <dbReference type="ARBA" id="ARBA00021310"/>
    </source>
</evidence>
<evidence type="ECO:0000256" key="6">
    <source>
        <dbReference type="ARBA" id="ARBA00033409"/>
    </source>
</evidence>
<dbReference type="InterPro" id="IPR037278">
    <property type="entry name" value="ARFGAP/RecO"/>
</dbReference>
<dbReference type="SUPFAM" id="SSF50249">
    <property type="entry name" value="Nucleic acid-binding proteins"/>
    <property type="match status" value="1"/>
</dbReference>
<organism evidence="9 10">
    <name type="scientific">Tepidiphilus baoligensis</name>
    <dbReference type="NCBI Taxonomy" id="2698687"/>
    <lineage>
        <taxon>Bacteria</taxon>
        <taxon>Pseudomonadati</taxon>
        <taxon>Pseudomonadota</taxon>
        <taxon>Hydrogenophilia</taxon>
        <taxon>Hydrogenophilales</taxon>
        <taxon>Hydrogenophilaceae</taxon>
        <taxon>Tepidiphilus</taxon>
    </lineage>
</organism>
<comment type="function">
    <text evidence="7">Involved in DNA repair and RecF pathway recombination.</text>
</comment>
<dbReference type="SUPFAM" id="SSF57863">
    <property type="entry name" value="ArfGap/RecO-like zinc finger"/>
    <property type="match status" value="1"/>
</dbReference>
<dbReference type="HAMAP" id="MF_00201">
    <property type="entry name" value="RecO"/>
    <property type="match status" value="1"/>
</dbReference>
<keyword evidence="4 7" id="KW-0233">DNA recombination</keyword>
<sequence>MARRQRVEAEPAYVLHARPWRETSLLLEVLTLEHGRLALVAKGARRPGSQLRSVLLTFQPLVLGWSGAGEVRTLTRADWAGGVPLPQGRALWCGYYLNELVLRLLAREDPHREVFLAYDAAVRALAAGEALAPVLRRFELAFLAALGYGLDWPHTVAGRYRFEPHRGLVPLMEGESAPGEVVLSAQTLEDLRAGCWSRPATLAEVRALTRRLIDHALDGQELQARRMLRELLE</sequence>
<dbReference type="EMBL" id="JAAAUB010000009">
    <property type="protein sequence ID" value="NMH16874.1"/>
    <property type="molecule type" value="Genomic_DNA"/>
</dbReference>
<evidence type="ECO:0000256" key="3">
    <source>
        <dbReference type="ARBA" id="ARBA00022763"/>
    </source>
</evidence>
<keyword evidence="5 7" id="KW-0234">DNA repair</keyword>
<dbReference type="InterPro" id="IPR042242">
    <property type="entry name" value="RecO_C"/>
</dbReference>
<dbReference type="Gene3D" id="2.40.50.140">
    <property type="entry name" value="Nucleic acid-binding proteins"/>
    <property type="match status" value="1"/>
</dbReference>
<gene>
    <name evidence="7 9" type="primary">recO</name>
    <name evidence="9" type="ORF">GV368_07125</name>
</gene>
<accession>A0ABX1QMJ8</accession>
<evidence type="ECO:0000313" key="9">
    <source>
        <dbReference type="EMBL" id="NMH16874.1"/>
    </source>
</evidence>
<evidence type="ECO:0000256" key="4">
    <source>
        <dbReference type="ARBA" id="ARBA00023172"/>
    </source>
</evidence>
<dbReference type="Proteomes" id="UP000669605">
    <property type="component" value="Unassembled WGS sequence"/>
</dbReference>
<evidence type="ECO:0000256" key="7">
    <source>
        <dbReference type="HAMAP-Rule" id="MF_00201"/>
    </source>
</evidence>